<keyword evidence="3" id="KW-1134">Transmembrane beta strand</keyword>
<keyword evidence="11" id="KW-0176">Collagen</keyword>
<dbReference type="InterPro" id="IPR012910">
    <property type="entry name" value="Plug_dom"/>
</dbReference>
<feature type="domain" description="TonB-dependent receptor-like beta-barrel" evidence="9">
    <location>
        <begin position="324"/>
        <end position="733"/>
    </location>
</feature>
<accession>A0A917HUA9</accession>
<reference evidence="11" key="2">
    <citation type="submission" date="2020-09" db="EMBL/GenBank/DDBJ databases">
        <authorList>
            <person name="Sun Q."/>
            <person name="Zhou Y."/>
        </authorList>
    </citation>
    <scope>NUCLEOTIDE SEQUENCE</scope>
    <source>
        <strain evidence="11">CGMCC 1.15763</strain>
    </source>
</reference>
<dbReference type="AlphaFoldDB" id="A0A917HUA9"/>
<dbReference type="Pfam" id="PF13715">
    <property type="entry name" value="CarbopepD_reg_2"/>
    <property type="match status" value="1"/>
</dbReference>
<evidence type="ECO:0000256" key="5">
    <source>
        <dbReference type="ARBA" id="ARBA00023077"/>
    </source>
</evidence>
<evidence type="ECO:0000256" key="7">
    <source>
        <dbReference type="ARBA" id="ARBA00023237"/>
    </source>
</evidence>
<keyword evidence="7" id="KW-0998">Cell outer membrane</keyword>
<dbReference type="GO" id="GO:0044718">
    <property type="term" value="P:siderophore transmembrane transport"/>
    <property type="evidence" value="ECO:0007669"/>
    <property type="project" value="TreeGrafter"/>
</dbReference>
<dbReference type="InterPro" id="IPR037066">
    <property type="entry name" value="Plug_dom_sf"/>
</dbReference>
<evidence type="ECO:0000256" key="2">
    <source>
        <dbReference type="ARBA" id="ARBA00022448"/>
    </source>
</evidence>
<dbReference type="Gene3D" id="2.170.130.10">
    <property type="entry name" value="TonB-dependent receptor, plug domain"/>
    <property type="match status" value="1"/>
</dbReference>
<keyword evidence="6 8" id="KW-0472">Membrane</keyword>
<keyword evidence="5 8" id="KW-0798">TonB box</keyword>
<evidence type="ECO:0000313" key="12">
    <source>
        <dbReference type="Proteomes" id="UP000633278"/>
    </source>
</evidence>
<dbReference type="PANTHER" id="PTHR30069">
    <property type="entry name" value="TONB-DEPENDENT OUTER MEMBRANE RECEPTOR"/>
    <property type="match status" value="1"/>
</dbReference>
<proteinExistence type="inferred from homology"/>
<dbReference type="GO" id="GO:0009279">
    <property type="term" value="C:cell outer membrane"/>
    <property type="evidence" value="ECO:0007669"/>
    <property type="project" value="UniProtKB-SubCell"/>
</dbReference>
<comment type="subcellular location">
    <subcellularLocation>
        <location evidence="1">Cell outer membrane</location>
        <topology evidence="1">Multi-pass membrane protein</topology>
    </subcellularLocation>
</comment>
<dbReference type="Pfam" id="PF07715">
    <property type="entry name" value="Plug"/>
    <property type="match status" value="1"/>
</dbReference>
<comment type="similarity">
    <text evidence="8">Belongs to the TonB-dependent receptor family.</text>
</comment>
<dbReference type="InterPro" id="IPR000531">
    <property type="entry name" value="Beta-barrel_TonB"/>
</dbReference>
<feature type="domain" description="TonB-dependent receptor plug" evidence="10">
    <location>
        <begin position="109"/>
        <end position="208"/>
    </location>
</feature>
<keyword evidence="2" id="KW-0813">Transport</keyword>
<reference evidence="11" key="1">
    <citation type="journal article" date="2014" name="Int. J. Syst. Evol. Microbiol.">
        <title>Complete genome sequence of Corynebacterium casei LMG S-19264T (=DSM 44701T), isolated from a smear-ripened cheese.</title>
        <authorList>
            <consortium name="US DOE Joint Genome Institute (JGI-PGF)"/>
            <person name="Walter F."/>
            <person name="Albersmeier A."/>
            <person name="Kalinowski J."/>
            <person name="Ruckert C."/>
        </authorList>
    </citation>
    <scope>NUCLEOTIDE SEQUENCE</scope>
    <source>
        <strain evidence="11">CGMCC 1.15763</strain>
    </source>
</reference>
<dbReference type="Gene3D" id="2.60.40.1120">
    <property type="entry name" value="Carboxypeptidase-like, regulatory domain"/>
    <property type="match status" value="1"/>
</dbReference>
<keyword evidence="12" id="KW-1185">Reference proteome</keyword>
<dbReference type="Proteomes" id="UP000633278">
    <property type="component" value="Unassembled WGS sequence"/>
</dbReference>
<keyword evidence="4" id="KW-0812">Transmembrane</keyword>
<dbReference type="InterPro" id="IPR008969">
    <property type="entry name" value="CarboxyPept-like_regulatory"/>
</dbReference>
<protein>
    <submittedName>
        <fullName evidence="11">Collagen-binding protein</fullName>
    </submittedName>
</protein>
<evidence type="ECO:0000256" key="8">
    <source>
        <dbReference type="RuleBase" id="RU003357"/>
    </source>
</evidence>
<dbReference type="EMBL" id="BMJW01000001">
    <property type="protein sequence ID" value="GGG89535.1"/>
    <property type="molecule type" value="Genomic_DNA"/>
</dbReference>
<evidence type="ECO:0000313" key="11">
    <source>
        <dbReference type="EMBL" id="GGG89535.1"/>
    </source>
</evidence>
<dbReference type="SUPFAM" id="SSF49464">
    <property type="entry name" value="Carboxypeptidase regulatory domain-like"/>
    <property type="match status" value="1"/>
</dbReference>
<dbReference type="InterPro" id="IPR039426">
    <property type="entry name" value="TonB-dep_rcpt-like"/>
</dbReference>
<dbReference type="GO" id="GO:0015344">
    <property type="term" value="F:siderophore uptake transmembrane transporter activity"/>
    <property type="evidence" value="ECO:0007669"/>
    <property type="project" value="TreeGrafter"/>
</dbReference>
<comment type="caution">
    <text evidence="11">The sequence shown here is derived from an EMBL/GenBank/DDBJ whole genome shotgun (WGS) entry which is preliminary data.</text>
</comment>
<dbReference type="InterPro" id="IPR036942">
    <property type="entry name" value="Beta-barrel_TonB_sf"/>
</dbReference>
<organism evidence="11 12">
    <name type="scientific">Polaribacter pacificus</name>
    <dbReference type="NCBI Taxonomy" id="1775173"/>
    <lineage>
        <taxon>Bacteria</taxon>
        <taxon>Pseudomonadati</taxon>
        <taxon>Bacteroidota</taxon>
        <taxon>Flavobacteriia</taxon>
        <taxon>Flavobacteriales</taxon>
        <taxon>Flavobacteriaceae</taxon>
    </lineage>
</organism>
<evidence type="ECO:0000256" key="3">
    <source>
        <dbReference type="ARBA" id="ARBA00022452"/>
    </source>
</evidence>
<evidence type="ECO:0000256" key="1">
    <source>
        <dbReference type="ARBA" id="ARBA00004571"/>
    </source>
</evidence>
<dbReference type="PANTHER" id="PTHR30069:SF57">
    <property type="entry name" value="TONB-DEPENDENT RECEPTOR"/>
    <property type="match status" value="1"/>
</dbReference>
<evidence type="ECO:0000259" key="9">
    <source>
        <dbReference type="Pfam" id="PF00593"/>
    </source>
</evidence>
<name>A0A917HUA9_9FLAO</name>
<evidence type="ECO:0000256" key="6">
    <source>
        <dbReference type="ARBA" id="ARBA00023136"/>
    </source>
</evidence>
<sequence>MLFGTLFSQGVIKGKVIDANTREGLPFVSVIVLNTQIGATTDERGEFIISNTPLGYLKLQASFIGYETVITEDYLTTKDKIPFVSISLKETSQKLDEVVIANPLFKKSMQSPLSLQSLGIAEIEKNPGGNRDVLKVIQSLPGVASNPGFRNDIIIRGGATSENAFYLDGIEIPVINHFQTQGATGGPVGIINADLIRKVDFYTSAFPSNRGNALSSVISFTQKTGNPNSLNTRVTLGTSDAGITLDGPLTSSTTFMASFRQSYLQLLFKLIKLPFLPTYNDFQVNVKSTFSDNSQLSIIMVGAIDNFKLNESVNDGVVDEETIKRNRYILSNIPVQEQWNYTIGANYKIFGDGSNQQFILSRSAWNNDAIKYFNNTGQVNDLLLKYASTEVENKFRYENNRIVSGFDINFGAGLQQATYTNNTYNKTANSQGGIVQDFSSELSIGKYALFGQVSKKYLDERMGVSFGFRMDGNTYNSQMKNLFNQFSPRVAVSYALTNKWSLNTSLGRYYQLPSYTSLGYRDIANTLVNQEQLTYIQADHFVSGIEFKPDASTKITLEGFYKKYGSYPFSVRNQISLANLGDDFGVIGSEEVTSTSKGNAYGFEVFAQKKSTSGLYGIFSYTFVRSEFQDQQNNYVPSNWDNKHLLTLTAGKKFNKDWELGTKFRLVGGKPYTPYDLNASSLISNYDLTNRGILDYSRLNTERFDTYTQLDVRIDKTWYWKRFSLNFYIDVQNVLASKTTTQSFLLPSLDANGNKLTDPNDANRYLLEDIENSSGNVLPGFGFIVDF</sequence>
<dbReference type="Pfam" id="PF00593">
    <property type="entry name" value="TonB_dep_Rec_b-barrel"/>
    <property type="match status" value="1"/>
</dbReference>
<evidence type="ECO:0000256" key="4">
    <source>
        <dbReference type="ARBA" id="ARBA00022692"/>
    </source>
</evidence>
<dbReference type="SUPFAM" id="SSF56935">
    <property type="entry name" value="Porins"/>
    <property type="match status" value="1"/>
</dbReference>
<dbReference type="Gene3D" id="2.40.170.20">
    <property type="entry name" value="TonB-dependent receptor, beta-barrel domain"/>
    <property type="match status" value="1"/>
</dbReference>
<gene>
    <name evidence="11" type="ORF">GCM10011416_02470</name>
</gene>
<evidence type="ECO:0000259" key="10">
    <source>
        <dbReference type="Pfam" id="PF07715"/>
    </source>
</evidence>